<proteinExistence type="predicted"/>
<dbReference type="Gene3D" id="3.10.180.10">
    <property type="entry name" value="2,3-Dihydroxybiphenyl 1,2-Dioxygenase, domain 1"/>
    <property type="match status" value="2"/>
</dbReference>
<dbReference type="CDD" id="cd07237">
    <property type="entry name" value="BphC1-RGP6_C_like"/>
    <property type="match status" value="1"/>
</dbReference>
<evidence type="ECO:0000259" key="1">
    <source>
        <dbReference type="PROSITE" id="PS51819"/>
    </source>
</evidence>
<evidence type="ECO:0000313" key="2">
    <source>
        <dbReference type="EMBL" id="PWR20452.1"/>
    </source>
</evidence>
<protein>
    <submittedName>
        <fullName evidence="2">Biphenyl 2,3-dioxygenase</fullName>
    </submittedName>
</protein>
<evidence type="ECO:0000313" key="3">
    <source>
        <dbReference type="Proteomes" id="UP000245461"/>
    </source>
</evidence>
<name>A0A317E1G4_9PROT</name>
<dbReference type="Pfam" id="PF22632">
    <property type="entry name" value="BphC_D1"/>
    <property type="match status" value="1"/>
</dbReference>
<keyword evidence="2" id="KW-0223">Dioxygenase</keyword>
<dbReference type="InterPro" id="IPR004360">
    <property type="entry name" value="Glyas_Fos-R_dOase_dom"/>
</dbReference>
<comment type="caution">
    <text evidence="2">The sequence shown here is derived from an EMBL/GenBank/DDBJ whole genome shotgun (WGS) entry which is preliminary data.</text>
</comment>
<keyword evidence="2" id="KW-0560">Oxidoreductase</keyword>
<gene>
    <name evidence="2" type="ORF">DKG74_15480</name>
</gene>
<dbReference type="EMBL" id="QGLE01000009">
    <property type="protein sequence ID" value="PWR20452.1"/>
    <property type="molecule type" value="Genomic_DNA"/>
</dbReference>
<dbReference type="Proteomes" id="UP000245461">
    <property type="component" value="Unassembled WGS sequence"/>
</dbReference>
<dbReference type="InterPro" id="IPR037523">
    <property type="entry name" value="VOC_core"/>
</dbReference>
<reference evidence="2 3" key="1">
    <citation type="submission" date="2018-05" db="EMBL/GenBank/DDBJ databases">
        <title>Zavarzinia sp. HR-AS.</title>
        <authorList>
            <person name="Lee Y."/>
            <person name="Jeon C.O."/>
        </authorList>
    </citation>
    <scope>NUCLEOTIDE SEQUENCE [LARGE SCALE GENOMIC DNA]</scope>
    <source>
        <strain evidence="2 3">HR-AS</strain>
    </source>
</reference>
<dbReference type="SUPFAM" id="SSF54593">
    <property type="entry name" value="Glyoxalase/Bleomycin resistance protein/Dihydroxybiphenyl dioxygenase"/>
    <property type="match status" value="1"/>
</dbReference>
<dbReference type="OrthoDB" id="9803142at2"/>
<feature type="domain" description="VOC" evidence="1">
    <location>
        <begin position="5"/>
        <end position="119"/>
    </location>
</feature>
<feature type="domain" description="VOC" evidence="1">
    <location>
        <begin position="142"/>
        <end position="266"/>
    </location>
</feature>
<keyword evidence="3" id="KW-1185">Reference proteome</keyword>
<sequence length="292" mass="32546">MSIRELGYVVVGSTDNAKWRQFATEVLGLMAEDAPDGRLHLKMDARRFRFLILPAAEDGLIASGWEVQDQIAYRTARETLASKGVEITDGSAEDAAIRYVQEFFTFADPSGNKHEVYWGPISDFARFQSPIGVSGFVTEGMGLGHVVLPAPFAFEETHKFWTEVAEFGLSDILKISMLPGMPPLRIQFYHCNPRQHSLALAEMPSPANCIHVMIEVDSIDEVGRALDRVAQYQVPVVMSLGRHVNDDMISFYIVTPGNFALEYGWGGVVKDWTNHQVFETTTPSHWGHRLGG</sequence>
<dbReference type="Pfam" id="PF00903">
    <property type="entry name" value="Glyoxalase"/>
    <property type="match status" value="1"/>
</dbReference>
<dbReference type="CDD" id="cd07252">
    <property type="entry name" value="BphC1-RGP6_N_like"/>
    <property type="match status" value="1"/>
</dbReference>
<accession>A0A317E1G4</accession>
<dbReference type="GO" id="GO:0051213">
    <property type="term" value="F:dioxygenase activity"/>
    <property type="evidence" value="ECO:0007669"/>
    <property type="project" value="UniProtKB-KW"/>
</dbReference>
<dbReference type="PROSITE" id="PS51819">
    <property type="entry name" value="VOC"/>
    <property type="match status" value="2"/>
</dbReference>
<dbReference type="RefSeq" id="WP_109907125.1">
    <property type="nucleotide sequence ID" value="NZ_QGLE01000009.1"/>
</dbReference>
<dbReference type="InterPro" id="IPR029068">
    <property type="entry name" value="Glyas_Bleomycin-R_OHBP_Dase"/>
</dbReference>
<dbReference type="AlphaFoldDB" id="A0A317E1G4"/>
<organism evidence="2 3">
    <name type="scientific">Zavarzinia aquatilis</name>
    <dbReference type="NCBI Taxonomy" id="2211142"/>
    <lineage>
        <taxon>Bacteria</taxon>
        <taxon>Pseudomonadati</taxon>
        <taxon>Pseudomonadota</taxon>
        <taxon>Alphaproteobacteria</taxon>
        <taxon>Rhodospirillales</taxon>
        <taxon>Zavarziniaceae</taxon>
        <taxon>Zavarzinia</taxon>
    </lineage>
</organism>